<evidence type="ECO:0000313" key="2">
    <source>
        <dbReference type="WBParaSite" id="L893_g33929.t2"/>
    </source>
</evidence>
<dbReference type="Gene3D" id="3.75.10.10">
    <property type="entry name" value="L-arginine/glycine Amidinotransferase, Chain A"/>
    <property type="match status" value="1"/>
</dbReference>
<evidence type="ECO:0000313" key="1">
    <source>
        <dbReference type="Proteomes" id="UP000095287"/>
    </source>
</evidence>
<proteinExistence type="predicted"/>
<protein>
    <submittedName>
        <fullName evidence="2">Amidinotransferase</fullName>
    </submittedName>
</protein>
<name>A0A1I8A810_9BILA</name>
<dbReference type="PANTHER" id="PTHR47271:SF2">
    <property type="entry name" value="ARGININE DEIMINASE"/>
    <property type="match status" value="1"/>
</dbReference>
<dbReference type="GO" id="GO:0016990">
    <property type="term" value="F:arginine deiminase activity"/>
    <property type="evidence" value="ECO:0007669"/>
    <property type="project" value="TreeGrafter"/>
</dbReference>
<dbReference type="Proteomes" id="UP000095287">
    <property type="component" value="Unplaced"/>
</dbReference>
<dbReference type="WBParaSite" id="L893_g33929.t2">
    <property type="protein sequence ID" value="L893_g33929.t2"/>
    <property type="gene ID" value="L893_g33929"/>
</dbReference>
<organism evidence="1 2">
    <name type="scientific">Steinernema glaseri</name>
    <dbReference type="NCBI Taxonomy" id="37863"/>
    <lineage>
        <taxon>Eukaryota</taxon>
        <taxon>Metazoa</taxon>
        <taxon>Ecdysozoa</taxon>
        <taxon>Nematoda</taxon>
        <taxon>Chromadorea</taxon>
        <taxon>Rhabditida</taxon>
        <taxon>Tylenchina</taxon>
        <taxon>Panagrolaimomorpha</taxon>
        <taxon>Strongyloidoidea</taxon>
        <taxon>Steinernematidae</taxon>
        <taxon>Steinernema</taxon>
    </lineage>
</organism>
<dbReference type="AlphaFoldDB" id="A0A1I8A810"/>
<dbReference type="SUPFAM" id="SSF55909">
    <property type="entry name" value="Pentein"/>
    <property type="match status" value="1"/>
</dbReference>
<accession>A0A1I8A810</accession>
<sequence>MTRPHQVRFLSDTAGALDVVVKLTVVHSTRLFMEWLAYKRSTIASSHCNHVLSLRNALSLSLSYRCTQCTESAACHCSPLCLLSGRSIMAEDMQRAVGDVLKRVLMVPPTHFTVEYTINPWMGGVVDKDKAQKQWSDLKVAIEKEGVKVDTLDHVKGLPDMVFVCNSGIVRGNKVYLSRFQHKERTGEQEHYLKWFEQQGFEIYGRDYVDHFEGGGDACFSSYDTLWAGFGPRSNKSVYEKISALGDFDTVICELKLPQFYHLDTCFCPVSEKAALWYPPAFSVATQEAIKKRLPDSIAVSDKEANAFVCNAITIRKTVISPIGVSQDTKDRLAKIGYSVTEVDMSEFMKSGGACQCLVLKL</sequence>
<reference evidence="2" key="1">
    <citation type="submission" date="2016-11" db="UniProtKB">
        <authorList>
            <consortium name="WormBaseParasite"/>
        </authorList>
    </citation>
    <scope>IDENTIFICATION</scope>
</reference>
<keyword evidence="1" id="KW-1185">Reference proteome</keyword>
<dbReference type="PANTHER" id="PTHR47271">
    <property type="entry name" value="ARGININE DEIMINASE"/>
    <property type="match status" value="1"/>
</dbReference>
<dbReference type="Pfam" id="PF19420">
    <property type="entry name" value="DDAH_eukar"/>
    <property type="match status" value="1"/>
</dbReference>
<dbReference type="GO" id="GO:0019546">
    <property type="term" value="P:L-arginine deiminase pathway"/>
    <property type="evidence" value="ECO:0007669"/>
    <property type="project" value="TreeGrafter"/>
</dbReference>